<organism evidence="1">
    <name type="scientific">uncultured Caudovirales phage</name>
    <dbReference type="NCBI Taxonomy" id="2100421"/>
    <lineage>
        <taxon>Viruses</taxon>
        <taxon>Duplodnaviria</taxon>
        <taxon>Heunggongvirae</taxon>
        <taxon>Uroviricota</taxon>
        <taxon>Caudoviricetes</taxon>
        <taxon>Peduoviridae</taxon>
        <taxon>Maltschvirus</taxon>
        <taxon>Maltschvirus maltsch</taxon>
    </lineage>
</organism>
<evidence type="ECO:0000313" key="1">
    <source>
        <dbReference type="EMBL" id="CAB4194487.1"/>
    </source>
</evidence>
<proteinExistence type="predicted"/>
<sequence>MKYIVISAANKSGEHRFPFIFPNNLVHSHVAKVMTLLVSLMFPTRDVTVTSAGEINAIEFSGECFGKSTTLGLESKPVEDTQLVRMNDYGAGSMNA</sequence>
<name>A0A6J5RJW8_9CAUD</name>
<accession>A0A6J5RJW8</accession>
<reference evidence="1" key="1">
    <citation type="submission" date="2020-05" db="EMBL/GenBank/DDBJ databases">
        <authorList>
            <person name="Chiriac C."/>
            <person name="Salcher M."/>
            <person name="Ghai R."/>
            <person name="Kavagutti S V."/>
        </authorList>
    </citation>
    <scope>NUCLEOTIDE SEQUENCE</scope>
</reference>
<gene>
    <name evidence="1" type="ORF">UFOVP1254_84</name>
</gene>
<dbReference type="EMBL" id="LR797210">
    <property type="protein sequence ID" value="CAB4194487.1"/>
    <property type="molecule type" value="Genomic_DNA"/>
</dbReference>
<protein>
    <submittedName>
        <fullName evidence="1">Uncharacterized protein</fullName>
    </submittedName>
</protein>